<dbReference type="AlphaFoldDB" id="A0AAD7J2F0"/>
<reference evidence="9" key="1">
    <citation type="submission" date="2023-03" db="EMBL/GenBank/DDBJ databases">
        <title>Massive genome expansion in bonnet fungi (Mycena s.s.) driven by repeated elements and novel gene families across ecological guilds.</title>
        <authorList>
            <consortium name="Lawrence Berkeley National Laboratory"/>
            <person name="Harder C.B."/>
            <person name="Miyauchi S."/>
            <person name="Viragh M."/>
            <person name="Kuo A."/>
            <person name="Thoen E."/>
            <person name="Andreopoulos B."/>
            <person name="Lu D."/>
            <person name="Skrede I."/>
            <person name="Drula E."/>
            <person name="Henrissat B."/>
            <person name="Morin E."/>
            <person name="Kohler A."/>
            <person name="Barry K."/>
            <person name="LaButti K."/>
            <person name="Morin E."/>
            <person name="Salamov A."/>
            <person name="Lipzen A."/>
            <person name="Mereny Z."/>
            <person name="Hegedus B."/>
            <person name="Baldrian P."/>
            <person name="Stursova M."/>
            <person name="Weitz H."/>
            <person name="Taylor A."/>
            <person name="Grigoriev I.V."/>
            <person name="Nagy L.G."/>
            <person name="Martin F."/>
            <person name="Kauserud H."/>
        </authorList>
    </citation>
    <scope>NUCLEOTIDE SEQUENCE</scope>
    <source>
        <strain evidence="9">CBHHK182m</strain>
    </source>
</reference>
<feature type="transmembrane region" description="Helical" evidence="7">
    <location>
        <begin position="52"/>
        <end position="79"/>
    </location>
</feature>
<sequence length="218" mass="23582">MIPAAIVEIGTIARMAVFIYFVAPLRVACTSRIIARVTNDVRTIDDSLPGQFWGLCSMLIKLIIVVVIYTPLFFFPGVLDRADIHIGTAPAKRLLSNTRAPVLAHFGAAIAGLVSIRAYGAQSKFNAESLTKIDRCTRPAGNFYNLDRWVSVCIDLLGSLLSGSLAAYLVYIKRSSAGEAGFSMNQAITFTSYLLMAVSEGDQVQGNIGTPSRPFKAE</sequence>
<dbReference type="GO" id="GO:0140359">
    <property type="term" value="F:ABC-type transporter activity"/>
    <property type="evidence" value="ECO:0007669"/>
    <property type="project" value="InterPro"/>
</dbReference>
<accession>A0AAD7J2F0</accession>
<protein>
    <submittedName>
        <fullName evidence="9">ABC transporter type 1, transmembrane domain-containing protein</fullName>
    </submittedName>
</protein>
<keyword evidence="1" id="KW-0813">Transport</keyword>
<evidence type="ECO:0000256" key="5">
    <source>
        <dbReference type="ARBA" id="ARBA00022989"/>
    </source>
</evidence>
<feature type="domain" description="ABC transmembrane type-1" evidence="8">
    <location>
        <begin position="30"/>
        <end position="206"/>
    </location>
</feature>
<feature type="transmembrane region" description="Helical" evidence="7">
    <location>
        <begin position="149"/>
        <end position="171"/>
    </location>
</feature>
<dbReference type="PANTHER" id="PTHR24223:SF356">
    <property type="entry name" value="ATP-BINDING CASSETTE TRANSPORTER ABC4"/>
    <property type="match status" value="1"/>
</dbReference>
<dbReference type="Proteomes" id="UP001215598">
    <property type="component" value="Unassembled WGS sequence"/>
</dbReference>
<evidence type="ECO:0000256" key="3">
    <source>
        <dbReference type="ARBA" id="ARBA00022741"/>
    </source>
</evidence>
<dbReference type="PROSITE" id="PS50929">
    <property type="entry name" value="ABC_TM1F"/>
    <property type="match status" value="1"/>
</dbReference>
<evidence type="ECO:0000256" key="7">
    <source>
        <dbReference type="SAM" id="Phobius"/>
    </source>
</evidence>
<gene>
    <name evidence="9" type="ORF">B0H16DRAFT_1831457</name>
</gene>
<evidence type="ECO:0000256" key="6">
    <source>
        <dbReference type="ARBA" id="ARBA00023136"/>
    </source>
</evidence>
<dbReference type="InterPro" id="IPR050173">
    <property type="entry name" value="ABC_transporter_C-like"/>
</dbReference>
<dbReference type="SUPFAM" id="SSF90123">
    <property type="entry name" value="ABC transporter transmembrane region"/>
    <property type="match status" value="1"/>
</dbReference>
<organism evidence="9 10">
    <name type="scientific">Mycena metata</name>
    <dbReference type="NCBI Taxonomy" id="1033252"/>
    <lineage>
        <taxon>Eukaryota</taxon>
        <taxon>Fungi</taxon>
        <taxon>Dikarya</taxon>
        <taxon>Basidiomycota</taxon>
        <taxon>Agaricomycotina</taxon>
        <taxon>Agaricomycetes</taxon>
        <taxon>Agaricomycetidae</taxon>
        <taxon>Agaricales</taxon>
        <taxon>Marasmiineae</taxon>
        <taxon>Mycenaceae</taxon>
        <taxon>Mycena</taxon>
    </lineage>
</organism>
<dbReference type="InterPro" id="IPR011527">
    <property type="entry name" value="ABC1_TM_dom"/>
</dbReference>
<keyword evidence="2 7" id="KW-0812">Transmembrane</keyword>
<keyword evidence="10" id="KW-1185">Reference proteome</keyword>
<dbReference type="GO" id="GO:0016020">
    <property type="term" value="C:membrane"/>
    <property type="evidence" value="ECO:0007669"/>
    <property type="project" value="InterPro"/>
</dbReference>
<evidence type="ECO:0000313" key="10">
    <source>
        <dbReference type="Proteomes" id="UP001215598"/>
    </source>
</evidence>
<keyword evidence="3" id="KW-0547">Nucleotide-binding</keyword>
<dbReference type="EMBL" id="JARKIB010000051">
    <property type="protein sequence ID" value="KAJ7754792.1"/>
    <property type="molecule type" value="Genomic_DNA"/>
</dbReference>
<comment type="caution">
    <text evidence="9">The sequence shown here is derived from an EMBL/GenBank/DDBJ whole genome shotgun (WGS) entry which is preliminary data.</text>
</comment>
<name>A0AAD7J2F0_9AGAR</name>
<evidence type="ECO:0000313" key="9">
    <source>
        <dbReference type="EMBL" id="KAJ7754792.1"/>
    </source>
</evidence>
<proteinExistence type="predicted"/>
<keyword evidence="6 7" id="KW-0472">Membrane</keyword>
<dbReference type="Gene3D" id="1.20.1560.10">
    <property type="entry name" value="ABC transporter type 1, transmembrane domain"/>
    <property type="match status" value="1"/>
</dbReference>
<evidence type="ECO:0000259" key="8">
    <source>
        <dbReference type="PROSITE" id="PS50929"/>
    </source>
</evidence>
<dbReference type="GO" id="GO:0005524">
    <property type="term" value="F:ATP binding"/>
    <property type="evidence" value="ECO:0007669"/>
    <property type="project" value="UniProtKB-KW"/>
</dbReference>
<evidence type="ECO:0000256" key="4">
    <source>
        <dbReference type="ARBA" id="ARBA00022840"/>
    </source>
</evidence>
<keyword evidence="4" id="KW-0067">ATP-binding</keyword>
<dbReference type="InterPro" id="IPR036640">
    <property type="entry name" value="ABC1_TM_sf"/>
</dbReference>
<keyword evidence="5 7" id="KW-1133">Transmembrane helix</keyword>
<dbReference type="PANTHER" id="PTHR24223">
    <property type="entry name" value="ATP-BINDING CASSETTE SUB-FAMILY C"/>
    <property type="match status" value="1"/>
</dbReference>
<feature type="transmembrane region" description="Helical" evidence="7">
    <location>
        <begin position="100"/>
        <end position="120"/>
    </location>
</feature>
<evidence type="ECO:0000256" key="2">
    <source>
        <dbReference type="ARBA" id="ARBA00022692"/>
    </source>
</evidence>
<dbReference type="Pfam" id="PF00664">
    <property type="entry name" value="ABC_membrane"/>
    <property type="match status" value="1"/>
</dbReference>
<evidence type="ECO:0000256" key="1">
    <source>
        <dbReference type="ARBA" id="ARBA00022448"/>
    </source>
</evidence>